<protein>
    <submittedName>
        <fullName evidence="2">Uncharacterized protein</fullName>
    </submittedName>
</protein>
<accession>A0A5B7IXM7</accession>
<evidence type="ECO:0000313" key="2">
    <source>
        <dbReference type="EMBL" id="MPC89260.1"/>
    </source>
</evidence>
<evidence type="ECO:0000313" key="3">
    <source>
        <dbReference type="Proteomes" id="UP000324222"/>
    </source>
</evidence>
<organism evidence="2 3">
    <name type="scientific">Portunus trituberculatus</name>
    <name type="common">Swimming crab</name>
    <name type="synonym">Neptunus trituberculatus</name>
    <dbReference type="NCBI Taxonomy" id="210409"/>
    <lineage>
        <taxon>Eukaryota</taxon>
        <taxon>Metazoa</taxon>
        <taxon>Ecdysozoa</taxon>
        <taxon>Arthropoda</taxon>
        <taxon>Crustacea</taxon>
        <taxon>Multicrustacea</taxon>
        <taxon>Malacostraca</taxon>
        <taxon>Eumalacostraca</taxon>
        <taxon>Eucarida</taxon>
        <taxon>Decapoda</taxon>
        <taxon>Pleocyemata</taxon>
        <taxon>Brachyura</taxon>
        <taxon>Eubrachyura</taxon>
        <taxon>Portunoidea</taxon>
        <taxon>Portunidae</taxon>
        <taxon>Portuninae</taxon>
        <taxon>Portunus</taxon>
    </lineage>
</organism>
<reference evidence="2 3" key="1">
    <citation type="submission" date="2019-05" db="EMBL/GenBank/DDBJ databases">
        <title>Another draft genome of Portunus trituberculatus and its Hox gene families provides insights of decapod evolution.</title>
        <authorList>
            <person name="Jeong J.-H."/>
            <person name="Song I."/>
            <person name="Kim S."/>
            <person name="Choi T."/>
            <person name="Kim D."/>
            <person name="Ryu S."/>
            <person name="Kim W."/>
        </authorList>
    </citation>
    <scope>NUCLEOTIDE SEQUENCE [LARGE SCALE GENOMIC DNA]</scope>
    <source>
        <tissue evidence="2">Muscle</tissue>
    </source>
</reference>
<dbReference type="EMBL" id="VSRR010080420">
    <property type="protein sequence ID" value="MPC89260.1"/>
    <property type="molecule type" value="Genomic_DNA"/>
</dbReference>
<dbReference type="AlphaFoldDB" id="A0A5B7IXM7"/>
<sequence length="101" mass="10694">MCGAVPRPAPPRSTPSPSSRCRPLPLVLFRPGCPSPRRLYHYVPPAANFPVSEVSKVGGQREMGLDTSGAASYVLTVLPGMHTGMFFSGRGRGGIRDGEGK</sequence>
<gene>
    <name evidence="2" type="ORF">E2C01_084197</name>
</gene>
<comment type="caution">
    <text evidence="2">The sequence shown here is derived from an EMBL/GenBank/DDBJ whole genome shotgun (WGS) entry which is preliminary data.</text>
</comment>
<feature type="region of interest" description="Disordered" evidence="1">
    <location>
        <begin position="1"/>
        <end position="21"/>
    </location>
</feature>
<dbReference type="Proteomes" id="UP000324222">
    <property type="component" value="Unassembled WGS sequence"/>
</dbReference>
<evidence type="ECO:0000256" key="1">
    <source>
        <dbReference type="SAM" id="MobiDB-lite"/>
    </source>
</evidence>
<proteinExistence type="predicted"/>
<keyword evidence="3" id="KW-1185">Reference proteome</keyword>
<name>A0A5B7IXM7_PORTR</name>